<dbReference type="Proteomes" id="UP000499080">
    <property type="component" value="Unassembled WGS sequence"/>
</dbReference>
<proteinExistence type="predicted"/>
<name>A0A4Y2V5P2_ARAVE</name>
<protein>
    <submittedName>
        <fullName evidence="1">Uncharacterized protein</fullName>
    </submittedName>
</protein>
<evidence type="ECO:0000313" key="2">
    <source>
        <dbReference type="Proteomes" id="UP000499080"/>
    </source>
</evidence>
<keyword evidence="2" id="KW-1185">Reference proteome</keyword>
<reference evidence="1 2" key="1">
    <citation type="journal article" date="2019" name="Sci. Rep.">
        <title>Orb-weaving spider Araneus ventricosus genome elucidates the spidroin gene catalogue.</title>
        <authorList>
            <person name="Kono N."/>
            <person name="Nakamura H."/>
            <person name="Ohtoshi R."/>
            <person name="Moran D.A.P."/>
            <person name="Shinohara A."/>
            <person name="Yoshida Y."/>
            <person name="Fujiwara M."/>
            <person name="Mori M."/>
            <person name="Tomita M."/>
            <person name="Arakawa K."/>
        </authorList>
    </citation>
    <scope>NUCLEOTIDE SEQUENCE [LARGE SCALE GENOMIC DNA]</scope>
</reference>
<accession>A0A4Y2V5P2</accession>
<organism evidence="1 2">
    <name type="scientific">Araneus ventricosus</name>
    <name type="common">Orbweaver spider</name>
    <name type="synonym">Epeira ventricosa</name>
    <dbReference type="NCBI Taxonomy" id="182803"/>
    <lineage>
        <taxon>Eukaryota</taxon>
        <taxon>Metazoa</taxon>
        <taxon>Ecdysozoa</taxon>
        <taxon>Arthropoda</taxon>
        <taxon>Chelicerata</taxon>
        <taxon>Arachnida</taxon>
        <taxon>Araneae</taxon>
        <taxon>Araneomorphae</taxon>
        <taxon>Entelegynae</taxon>
        <taxon>Araneoidea</taxon>
        <taxon>Araneidae</taxon>
        <taxon>Araneus</taxon>
    </lineage>
</organism>
<evidence type="ECO:0000313" key="1">
    <source>
        <dbReference type="EMBL" id="GBO19871.1"/>
    </source>
</evidence>
<dbReference type="EMBL" id="BGPR01043296">
    <property type="protein sequence ID" value="GBO19871.1"/>
    <property type="molecule type" value="Genomic_DNA"/>
</dbReference>
<comment type="caution">
    <text evidence="1">The sequence shown here is derived from an EMBL/GenBank/DDBJ whole genome shotgun (WGS) entry which is preliminary data.</text>
</comment>
<dbReference type="AlphaFoldDB" id="A0A4Y2V5P2"/>
<gene>
    <name evidence="1" type="ORF">AVEN_24979_1</name>
</gene>
<sequence>MVQCFSVDFHVQICWGYIAQSEIRQSCLSILHIKSRKQHVGNTRSPYVVALTFDVEHLPTFLRKVLATPQAFVHRVKRDNFLTAVKSETDMKHDYMTEREPGPQEEDTFDRILQDWQETAETCSLKFRKLPQWNQQIPRRYERS</sequence>